<feature type="compositionally biased region" description="Low complexity" evidence="1">
    <location>
        <begin position="172"/>
        <end position="189"/>
    </location>
</feature>
<feature type="signal peptide" evidence="3">
    <location>
        <begin position="1"/>
        <end position="32"/>
    </location>
</feature>
<dbReference type="EMBL" id="JBIAZU010000007">
    <property type="protein sequence ID" value="MFF5295311.1"/>
    <property type="molecule type" value="Genomic_DNA"/>
</dbReference>
<organism evidence="4 5">
    <name type="scientific">Paractinoplanes globisporus</name>
    <dbReference type="NCBI Taxonomy" id="113565"/>
    <lineage>
        <taxon>Bacteria</taxon>
        <taxon>Bacillati</taxon>
        <taxon>Actinomycetota</taxon>
        <taxon>Actinomycetes</taxon>
        <taxon>Micromonosporales</taxon>
        <taxon>Micromonosporaceae</taxon>
        <taxon>Paractinoplanes</taxon>
    </lineage>
</organism>
<keyword evidence="5" id="KW-1185">Reference proteome</keyword>
<feature type="transmembrane region" description="Helical" evidence="2">
    <location>
        <begin position="232"/>
        <end position="254"/>
    </location>
</feature>
<evidence type="ECO:0000256" key="1">
    <source>
        <dbReference type="SAM" id="MobiDB-lite"/>
    </source>
</evidence>
<evidence type="ECO:0000313" key="5">
    <source>
        <dbReference type="Proteomes" id="UP001602245"/>
    </source>
</evidence>
<reference evidence="4 5" key="1">
    <citation type="submission" date="2024-10" db="EMBL/GenBank/DDBJ databases">
        <title>The Natural Products Discovery Center: Release of the First 8490 Sequenced Strains for Exploring Actinobacteria Biosynthetic Diversity.</title>
        <authorList>
            <person name="Kalkreuter E."/>
            <person name="Kautsar S.A."/>
            <person name="Yang D."/>
            <person name="Bader C.D."/>
            <person name="Teijaro C.N."/>
            <person name="Fluegel L."/>
            <person name="Davis C.M."/>
            <person name="Simpson J.R."/>
            <person name="Lauterbach L."/>
            <person name="Steele A.D."/>
            <person name="Gui C."/>
            <person name="Meng S."/>
            <person name="Li G."/>
            <person name="Viehrig K."/>
            <person name="Ye F."/>
            <person name="Su P."/>
            <person name="Kiefer A.F."/>
            <person name="Nichols A."/>
            <person name="Cepeda A.J."/>
            <person name="Yan W."/>
            <person name="Fan B."/>
            <person name="Jiang Y."/>
            <person name="Adhikari A."/>
            <person name="Zheng C.-J."/>
            <person name="Schuster L."/>
            <person name="Cowan T.M."/>
            <person name="Smanski M.J."/>
            <person name="Chevrette M.G."/>
            <person name="De Carvalho L.P.S."/>
            <person name="Shen B."/>
        </authorList>
    </citation>
    <scope>NUCLEOTIDE SEQUENCE [LARGE SCALE GENOMIC DNA]</scope>
    <source>
        <strain evidence="4 5">NPDC000087</strain>
    </source>
</reference>
<proteinExistence type="predicted"/>
<name>A0ABW6WR26_9ACTN</name>
<keyword evidence="2" id="KW-0472">Membrane</keyword>
<evidence type="ECO:0000256" key="2">
    <source>
        <dbReference type="SAM" id="Phobius"/>
    </source>
</evidence>
<evidence type="ECO:0000313" key="4">
    <source>
        <dbReference type="EMBL" id="MFF5295311.1"/>
    </source>
</evidence>
<keyword evidence="3" id="KW-0732">Signal</keyword>
<keyword evidence="2" id="KW-0812">Transmembrane</keyword>
<protein>
    <submittedName>
        <fullName evidence="4">Uncharacterized protein</fullName>
    </submittedName>
</protein>
<feature type="region of interest" description="Disordered" evidence="1">
    <location>
        <begin position="159"/>
        <end position="227"/>
    </location>
</feature>
<accession>A0ABW6WR26</accession>
<evidence type="ECO:0000256" key="3">
    <source>
        <dbReference type="SAM" id="SignalP"/>
    </source>
</evidence>
<keyword evidence="2" id="KW-1133">Transmembrane helix</keyword>
<gene>
    <name evidence="4" type="ORF">ACFY35_38245</name>
</gene>
<feature type="compositionally biased region" description="Low complexity" evidence="1">
    <location>
        <begin position="200"/>
        <end position="224"/>
    </location>
</feature>
<sequence length="264" mass="27605">MKRSIRAWAASIGVVLMTAGVVALVAAPPAQAADSDTTLTFDPATGKDNTYPKVHTKDPCPAAADEYIAYVTGPAEFSANPVLITDPADVNLSHDEGFDVQLNHSLIDLAKDVLGLNAVPVGYYKVEVTCRDKFSQEALAVFSGYMHYYTATDYQAGPNVYPGSPNEPNPTPSTSTSTSAMPSATATTEPTDDPTDDPTTDPTETTDPTPDPTTTTSPAASSETLPVTGPPAGGLFALGVVLIILGGSVVLGTMRFDRPQPARW</sequence>
<feature type="chain" id="PRO_5045852276" evidence="3">
    <location>
        <begin position="33"/>
        <end position="264"/>
    </location>
</feature>
<dbReference type="RefSeq" id="WP_040432159.1">
    <property type="nucleotide sequence ID" value="NZ_JBIAZU010000007.1"/>
</dbReference>
<feature type="compositionally biased region" description="Acidic residues" evidence="1">
    <location>
        <begin position="190"/>
        <end position="199"/>
    </location>
</feature>
<dbReference type="Proteomes" id="UP001602245">
    <property type="component" value="Unassembled WGS sequence"/>
</dbReference>
<comment type="caution">
    <text evidence="4">The sequence shown here is derived from an EMBL/GenBank/DDBJ whole genome shotgun (WGS) entry which is preliminary data.</text>
</comment>